<proteinExistence type="inferred from homology"/>
<dbReference type="GO" id="GO:0004222">
    <property type="term" value="F:metalloendopeptidase activity"/>
    <property type="evidence" value="ECO:0007669"/>
    <property type="project" value="InterPro"/>
</dbReference>
<dbReference type="NCBIfam" id="TIGR00043">
    <property type="entry name" value="rRNA maturation RNase YbeY"/>
    <property type="match status" value="1"/>
</dbReference>
<comment type="caution">
    <text evidence="8">The sequence shown here is derived from an EMBL/GenBank/DDBJ whole genome shotgun (WGS) entry which is preliminary data.</text>
</comment>
<evidence type="ECO:0000256" key="6">
    <source>
        <dbReference type="ARBA" id="ARBA00022801"/>
    </source>
</evidence>
<accession>A0A0F9QHY5</accession>
<dbReference type="EMBL" id="LAZR01003996">
    <property type="protein sequence ID" value="KKN12756.1"/>
    <property type="molecule type" value="Genomic_DNA"/>
</dbReference>
<evidence type="ECO:0000256" key="2">
    <source>
        <dbReference type="ARBA" id="ARBA00010875"/>
    </source>
</evidence>
<reference evidence="8" key="1">
    <citation type="journal article" date="2015" name="Nature">
        <title>Complex archaea that bridge the gap between prokaryotes and eukaryotes.</title>
        <authorList>
            <person name="Spang A."/>
            <person name="Saw J.H."/>
            <person name="Jorgensen S.L."/>
            <person name="Zaremba-Niedzwiedzka K."/>
            <person name="Martijn J."/>
            <person name="Lind A.E."/>
            <person name="van Eijk R."/>
            <person name="Schleper C."/>
            <person name="Guy L."/>
            <person name="Ettema T.J."/>
        </authorList>
    </citation>
    <scope>NUCLEOTIDE SEQUENCE</scope>
</reference>
<sequence length="159" mass="18447">MPKVQIRNLQRKMVDTEFLEKVASMVLDDNLASRKKKEISIALVDIKRMAKLNEKFRGVKEPTDVLAFPLGGEFISTENLLGEVVISIDKAEEQARERGHLLESELALLTVHGVLHLLGYTDEDEDKRKIMQDKEKKILRFFRIELSSERREINEKKEE</sequence>
<dbReference type="InterPro" id="IPR023091">
    <property type="entry name" value="MetalPrtase_cat_dom_sf_prd"/>
</dbReference>
<protein>
    <submittedName>
        <fullName evidence="8">Uncharacterized protein</fullName>
    </submittedName>
</protein>
<dbReference type="HAMAP" id="MF_00009">
    <property type="entry name" value="Endoribonucl_YbeY"/>
    <property type="match status" value="1"/>
</dbReference>
<keyword evidence="4" id="KW-0479">Metal-binding</keyword>
<dbReference type="Pfam" id="PF02130">
    <property type="entry name" value="YbeY"/>
    <property type="match status" value="1"/>
</dbReference>
<dbReference type="InterPro" id="IPR020549">
    <property type="entry name" value="YbeY_CS"/>
</dbReference>
<keyword evidence="6" id="KW-0378">Hydrolase</keyword>
<dbReference type="AlphaFoldDB" id="A0A0F9QHY5"/>
<comment type="cofactor">
    <cofactor evidence="1">
        <name>Zn(2+)</name>
        <dbReference type="ChEBI" id="CHEBI:29105"/>
    </cofactor>
</comment>
<dbReference type="Gene3D" id="3.40.390.30">
    <property type="entry name" value="Metalloproteases ('zincins'), catalytic domain"/>
    <property type="match status" value="1"/>
</dbReference>
<dbReference type="SUPFAM" id="SSF55486">
    <property type="entry name" value="Metalloproteases ('zincins'), catalytic domain"/>
    <property type="match status" value="1"/>
</dbReference>
<evidence type="ECO:0000313" key="8">
    <source>
        <dbReference type="EMBL" id="KKN12756.1"/>
    </source>
</evidence>
<keyword evidence="5" id="KW-0255">Endonuclease</keyword>
<gene>
    <name evidence="8" type="ORF">LCGC14_1013300</name>
</gene>
<keyword evidence="7" id="KW-0862">Zinc</keyword>
<evidence type="ECO:0000256" key="7">
    <source>
        <dbReference type="ARBA" id="ARBA00022833"/>
    </source>
</evidence>
<evidence type="ECO:0000256" key="1">
    <source>
        <dbReference type="ARBA" id="ARBA00001947"/>
    </source>
</evidence>
<dbReference type="PROSITE" id="PS01306">
    <property type="entry name" value="UPF0054"/>
    <property type="match status" value="1"/>
</dbReference>
<evidence type="ECO:0000256" key="3">
    <source>
        <dbReference type="ARBA" id="ARBA00022722"/>
    </source>
</evidence>
<dbReference type="GO" id="GO:0004519">
    <property type="term" value="F:endonuclease activity"/>
    <property type="evidence" value="ECO:0007669"/>
    <property type="project" value="UniProtKB-KW"/>
</dbReference>
<evidence type="ECO:0000256" key="4">
    <source>
        <dbReference type="ARBA" id="ARBA00022723"/>
    </source>
</evidence>
<dbReference type="PANTHER" id="PTHR46986">
    <property type="entry name" value="ENDORIBONUCLEASE YBEY, CHLOROPLASTIC"/>
    <property type="match status" value="1"/>
</dbReference>
<dbReference type="InterPro" id="IPR002036">
    <property type="entry name" value="YbeY"/>
</dbReference>
<dbReference type="GO" id="GO:0046872">
    <property type="term" value="F:metal ion binding"/>
    <property type="evidence" value="ECO:0007669"/>
    <property type="project" value="UniProtKB-KW"/>
</dbReference>
<comment type="similarity">
    <text evidence="2">Belongs to the endoribonuclease YbeY family.</text>
</comment>
<organism evidence="8">
    <name type="scientific">marine sediment metagenome</name>
    <dbReference type="NCBI Taxonomy" id="412755"/>
    <lineage>
        <taxon>unclassified sequences</taxon>
        <taxon>metagenomes</taxon>
        <taxon>ecological metagenomes</taxon>
    </lineage>
</organism>
<dbReference type="PANTHER" id="PTHR46986:SF1">
    <property type="entry name" value="ENDORIBONUCLEASE YBEY, CHLOROPLASTIC"/>
    <property type="match status" value="1"/>
</dbReference>
<name>A0A0F9QHY5_9ZZZZ</name>
<dbReference type="GO" id="GO:0006364">
    <property type="term" value="P:rRNA processing"/>
    <property type="evidence" value="ECO:0007669"/>
    <property type="project" value="InterPro"/>
</dbReference>
<keyword evidence="3" id="KW-0540">Nuclease</keyword>
<evidence type="ECO:0000256" key="5">
    <source>
        <dbReference type="ARBA" id="ARBA00022759"/>
    </source>
</evidence>